<feature type="modified residue" description="4-aspartylphosphate" evidence="4">
    <location>
        <position position="66"/>
    </location>
</feature>
<protein>
    <recommendedName>
        <fullName evidence="2">diguanylate cyclase</fullName>
        <ecNumber evidence="2">2.7.7.65</ecNumber>
    </recommendedName>
</protein>
<dbReference type="SUPFAM" id="SSF52172">
    <property type="entry name" value="CheY-like"/>
    <property type="match status" value="1"/>
</dbReference>
<dbReference type="GO" id="GO:0000160">
    <property type="term" value="P:phosphorelay signal transduction system"/>
    <property type="evidence" value="ECO:0007669"/>
    <property type="project" value="InterPro"/>
</dbReference>
<dbReference type="AlphaFoldDB" id="A0A0J8GR14"/>
<dbReference type="InterPro" id="IPR043128">
    <property type="entry name" value="Rev_trsase/Diguanyl_cyclase"/>
</dbReference>
<feature type="domain" description="GGDEF" evidence="6">
    <location>
        <begin position="176"/>
        <end position="311"/>
    </location>
</feature>
<dbReference type="GO" id="GO:1902201">
    <property type="term" value="P:negative regulation of bacterial-type flagellum-dependent cell motility"/>
    <property type="evidence" value="ECO:0007669"/>
    <property type="project" value="TreeGrafter"/>
</dbReference>
<evidence type="ECO:0000256" key="2">
    <source>
        <dbReference type="ARBA" id="ARBA00012528"/>
    </source>
</evidence>
<accession>A0A0J8GR14</accession>
<dbReference type="PANTHER" id="PTHR45138:SF9">
    <property type="entry name" value="DIGUANYLATE CYCLASE DGCM-RELATED"/>
    <property type="match status" value="1"/>
</dbReference>
<evidence type="ECO:0000313" key="8">
    <source>
        <dbReference type="Proteomes" id="UP000037600"/>
    </source>
</evidence>
<dbReference type="Pfam" id="PF00990">
    <property type="entry name" value="GGDEF"/>
    <property type="match status" value="1"/>
</dbReference>
<name>A0A0J8GR14_9ALTE</name>
<evidence type="ECO:0000256" key="4">
    <source>
        <dbReference type="PROSITE-ProRule" id="PRU00169"/>
    </source>
</evidence>
<evidence type="ECO:0000256" key="1">
    <source>
        <dbReference type="ARBA" id="ARBA00001946"/>
    </source>
</evidence>
<dbReference type="Gene3D" id="3.40.50.2300">
    <property type="match status" value="1"/>
</dbReference>
<comment type="cofactor">
    <cofactor evidence="1">
        <name>Mg(2+)</name>
        <dbReference type="ChEBI" id="CHEBI:18420"/>
    </cofactor>
</comment>
<dbReference type="GO" id="GO:0052621">
    <property type="term" value="F:diguanylate cyclase activity"/>
    <property type="evidence" value="ECO:0007669"/>
    <property type="project" value="UniProtKB-EC"/>
</dbReference>
<dbReference type="Gene3D" id="3.30.70.270">
    <property type="match status" value="1"/>
</dbReference>
<dbReference type="Pfam" id="PF00072">
    <property type="entry name" value="Response_reg"/>
    <property type="match status" value="1"/>
</dbReference>
<evidence type="ECO:0000256" key="3">
    <source>
        <dbReference type="ARBA" id="ARBA00034247"/>
    </source>
</evidence>
<evidence type="ECO:0000259" key="5">
    <source>
        <dbReference type="PROSITE" id="PS50110"/>
    </source>
</evidence>
<dbReference type="SMART" id="SM00267">
    <property type="entry name" value="GGDEF"/>
    <property type="match status" value="1"/>
</dbReference>
<dbReference type="OrthoDB" id="9812260at2"/>
<comment type="caution">
    <text evidence="7">The sequence shown here is derived from an EMBL/GenBank/DDBJ whole genome shotgun (WGS) entry which is preliminary data.</text>
</comment>
<dbReference type="GO" id="GO:0043709">
    <property type="term" value="P:cell adhesion involved in single-species biofilm formation"/>
    <property type="evidence" value="ECO:0007669"/>
    <property type="project" value="TreeGrafter"/>
</dbReference>
<dbReference type="NCBIfam" id="TIGR00254">
    <property type="entry name" value="GGDEF"/>
    <property type="match status" value="1"/>
</dbReference>
<sequence length="314" mass="35505">MPINLLLDNAELDLSRAQILVVDDKPVHIQTIYNLLSDDYEILATTSGEDAIDLCYDTPPDLILLDVIMPGLSGLETCRILKQNEGTRRIPIIFLTSVMEQEDETACWENGGIDFITKPVNPITLKNRVKAHLTLKYQTDILANMAYIDGLTGIYNRRYFDEHLIKEIEHINRTHTDSALLIMDIDHFKQYNDTYGHIAGDKALKIVANILKSALKRPTDFVARYGGEEFVILLPETYLDGAFYVAKRIQENIKLANIEHIKSKEKVLSLSIGISTIAQSNKAEMNIIKHADSFLYQSKIAGRNRISMPEMVAI</sequence>
<keyword evidence="8" id="KW-1185">Reference proteome</keyword>
<dbReference type="SUPFAM" id="SSF55073">
    <property type="entry name" value="Nucleotide cyclase"/>
    <property type="match status" value="1"/>
</dbReference>
<dbReference type="SMART" id="SM00448">
    <property type="entry name" value="REC"/>
    <property type="match status" value="1"/>
</dbReference>
<gene>
    <name evidence="7" type="ORF">XM47_09545</name>
</gene>
<reference evidence="7 8" key="1">
    <citation type="submission" date="2015-04" db="EMBL/GenBank/DDBJ databases">
        <title>Draft Genome Sequence of the Novel Agar-Digesting Marine Bacterium Q1.</title>
        <authorList>
            <person name="Li Y."/>
            <person name="Li D."/>
            <person name="Chen G."/>
            <person name="Du Z."/>
        </authorList>
    </citation>
    <scope>NUCLEOTIDE SEQUENCE [LARGE SCALE GENOMIC DNA]</scope>
    <source>
        <strain evidence="7 8">Q1</strain>
    </source>
</reference>
<dbReference type="InterPro" id="IPR029787">
    <property type="entry name" value="Nucleotide_cyclase"/>
</dbReference>
<evidence type="ECO:0000313" key="7">
    <source>
        <dbReference type="EMBL" id="KMT65270.1"/>
    </source>
</evidence>
<feature type="domain" description="Response regulatory" evidence="5">
    <location>
        <begin position="18"/>
        <end position="133"/>
    </location>
</feature>
<dbReference type="RefSeq" id="WP_048692007.1">
    <property type="nucleotide sequence ID" value="NZ_KQ130489.1"/>
</dbReference>
<dbReference type="FunFam" id="3.30.70.270:FF:000001">
    <property type="entry name" value="Diguanylate cyclase domain protein"/>
    <property type="match status" value="1"/>
</dbReference>
<dbReference type="EC" id="2.7.7.65" evidence="2"/>
<dbReference type="CDD" id="cd01949">
    <property type="entry name" value="GGDEF"/>
    <property type="match status" value="1"/>
</dbReference>
<evidence type="ECO:0000259" key="6">
    <source>
        <dbReference type="PROSITE" id="PS50887"/>
    </source>
</evidence>
<dbReference type="InterPro" id="IPR001789">
    <property type="entry name" value="Sig_transdc_resp-reg_receiver"/>
</dbReference>
<dbReference type="PANTHER" id="PTHR45138">
    <property type="entry name" value="REGULATORY COMPONENTS OF SENSORY TRANSDUCTION SYSTEM"/>
    <property type="match status" value="1"/>
</dbReference>
<dbReference type="PROSITE" id="PS50110">
    <property type="entry name" value="RESPONSE_REGULATORY"/>
    <property type="match status" value="1"/>
</dbReference>
<dbReference type="STRING" id="1513271.XM47_09545"/>
<dbReference type="InterPro" id="IPR011006">
    <property type="entry name" value="CheY-like_superfamily"/>
</dbReference>
<comment type="catalytic activity">
    <reaction evidence="3">
        <text>2 GTP = 3',3'-c-di-GMP + 2 diphosphate</text>
        <dbReference type="Rhea" id="RHEA:24898"/>
        <dbReference type="ChEBI" id="CHEBI:33019"/>
        <dbReference type="ChEBI" id="CHEBI:37565"/>
        <dbReference type="ChEBI" id="CHEBI:58805"/>
        <dbReference type="EC" id="2.7.7.65"/>
    </reaction>
</comment>
<dbReference type="GO" id="GO:0005886">
    <property type="term" value="C:plasma membrane"/>
    <property type="evidence" value="ECO:0007669"/>
    <property type="project" value="TreeGrafter"/>
</dbReference>
<dbReference type="EMBL" id="LAZL01000012">
    <property type="protein sequence ID" value="KMT65270.1"/>
    <property type="molecule type" value="Genomic_DNA"/>
</dbReference>
<dbReference type="Proteomes" id="UP000037600">
    <property type="component" value="Unassembled WGS sequence"/>
</dbReference>
<dbReference type="InterPro" id="IPR000160">
    <property type="entry name" value="GGDEF_dom"/>
</dbReference>
<dbReference type="PROSITE" id="PS50887">
    <property type="entry name" value="GGDEF"/>
    <property type="match status" value="1"/>
</dbReference>
<dbReference type="InterPro" id="IPR050469">
    <property type="entry name" value="Diguanylate_Cyclase"/>
</dbReference>
<keyword evidence="4" id="KW-0597">Phosphoprotein</keyword>
<organism evidence="7 8">
    <name type="scientific">Catenovulum maritimum</name>
    <dbReference type="NCBI Taxonomy" id="1513271"/>
    <lineage>
        <taxon>Bacteria</taxon>
        <taxon>Pseudomonadati</taxon>
        <taxon>Pseudomonadota</taxon>
        <taxon>Gammaproteobacteria</taxon>
        <taxon>Alteromonadales</taxon>
        <taxon>Alteromonadaceae</taxon>
        <taxon>Catenovulum</taxon>
    </lineage>
</organism>
<proteinExistence type="predicted"/>